<comment type="similarity">
    <text evidence="2">In the central section; belongs to the CRISPR-associated helicase Cas3 family.</text>
</comment>
<evidence type="ECO:0000313" key="12">
    <source>
        <dbReference type="EMBL" id="MBN7771881.1"/>
    </source>
</evidence>
<sequence>MVQSVNYFINTKRVDLNSLLSDADKVHAHVMDGKPPETLEEHSNRCIGYLHKIIDRKQLENVFINLENRLLEKVGEESRQLYRDMLYHTIYFHDIGKINFNFQRIKMKNKFYSEIYDDDCNNSNHSMLSALIYINEFFRRIGNINDADERNLLFLFLLLNAYMISKHHGNLDCFELFTRKLTESDGEGTLLYTEQTELFQRNYPEKILGVGPNKRMIKIVELADKGKKFLCEEKDEVSIALYIYERFVISLLLACDYYATTEFKNQKEVDDFGEIQDIEAFYKIFKASPIYQNIRSYETKVYYQTGKSYDAVKDMNIFRNELFLDAEKMLLRNLACTIFYLEAPTGAGKSMVSFNLAFKLVEQAPAINKIFYVYPFNTLIEQNMESLSKIFGNSDQMKNIAVINSLVPIKTMPKVKNSQEDSDVINTENIDYTKSLLDRQFLHYPFILTTHVSMFRFLFGTGKEDLFPLSQIVNSVIIFDEIQSYKNSIWKEIITFLNQYAQLLNIKVIIMSATLPNLSKLVGTEIDAVNLIEDKNKFFQHPIFKNRVKADFSLLDITNDVMYHVIKHAAKCSEKDNINLLMEFIYRSSADEAYARFCNMEIKNKDIMLLTGESSAYERKQIVKAFKERKNILLVATQVVEAGIDLDADFGYKDISLLDSEEQFLGRVNRHFSDAEKIGIVYFFNLDSAEALYRGDVRKEPAHTLVDEKIRTLFVNKDFDVYYERILAYLLKRVNSADGFNEFMNNDVNPLNFKSIAERMNLIDEQYQYSIFLSRDLWISDSEMLHGEEVWNNYVGLLEDTKMDYAEKRIKLQEASIQLNYFIYKTRKNDFPYEKHIGDLYYLSDVDQYFEDGRFVRKNFDNDLFT</sequence>
<dbReference type="GO" id="GO:0016887">
    <property type="term" value="F:ATP hydrolysis activity"/>
    <property type="evidence" value="ECO:0007669"/>
    <property type="project" value="TreeGrafter"/>
</dbReference>
<keyword evidence="7" id="KW-0347">Helicase</keyword>
<dbReference type="GO" id="GO:0003677">
    <property type="term" value="F:DNA binding"/>
    <property type="evidence" value="ECO:0007669"/>
    <property type="project" value="TreeGrafter"/>
</dbReference>
<feature type="domain" description="HD Cas3-type" evidence="11">
    <location>
        <begin position="32"/>
        <end position="258"/>
    </location>
</feature>
<dbReference type="InterPro" id="IPR006474">
    <property type="entry name" value="Helicase_Cas3_CRISPR-ass_core"/>
</dbReference>
<dbReference type="Pfam" id="PF22590">
    <property type="entry name" value="Cas3-like_C_2"/>
    <property type="match status" value="1"/>
</dbReference>
<dbReference type="SMART" id="SM00490">
    <property type="entry name" value="HELICc"/>
    <property type="match status" value="1"/>
</dbReference>
<dbReference type="InterPro" id="IPR006483">
    <property type="entry name" value="CRISPR-assoc_Cas3_HD"/>
</dbReference>
<dbReference type="AlphaFoldDB" id="A0A939IHF5"/>
<evidence type="ECO:0000256" key="4">
    <source>
        <dbReference type="ARBA" id="ARBA00022723"/>
    </source>
</evidence>
<gene>
    <name evidence="12" type="primary">cas3</name>
    <name evidence="12" type="ORF">JYB65_00710</name>
</gene>
<dbReference type="SUPFAM" id="SSF52540">
    <property type="entry name" value="P-loop containing nucleoside triphosphate hydrolases"/>
    <property type="match status" value="1"/>
</dbReference>
<accession>A0A939IHF5</accession>
<dbReference type="InterPro" id="IPR052511">
    <property type="entry name" value="ATP-dep_Helicase"/>
</dbReference>
<dbReference type="InterPro" id="IPR038257">
    <property type="entry name" value="CRISPR-assoc_Cas3_HD_sf"/>
</dbReference>
<keyword evidence="4" id="KW-0479">Metal-binding</keyword>
<proteinExistence type="inferred from homology"/>
<dbReference type="GO" id="GO:0005524">
    <property type="term" value="F:ATP binding"/>
    <property type="evidence" value="ECO:0007669"/>
    <property type="project" value="UniProtKB-KW"/>
</dbReference>
<dbReference type="InterPro" id="IPR011545">
    <property type="entry name" value="DEAD/DEAH_box_helicase_dom"/>
</dbReference>
<dbReference type="GO" id="GO:0004386">
    <property type="term" value="F:helicase activity"/>
    <property type="evidence" value="ECO:0007669"/>
    <property type="project" value="UniProtKB-KW"/>
</dbReference>
<dbReference type="NCBIfam" id="TIGR01596">
    <property type="entry name" value="cas3_HD"/>
    <property type="match status" value="1"/>
</dbReference>
<dbReference type="Gene3D" id="1.10.3210.30">
    <property type="match status" value="1"/>
</dbReference>
<dbReference type="Gene3D" id="3.40.50.300">
    <property type="entry name" value="P-loop containing nucleotide triphosphate hydrolases"/>
    <property type="match status" value="2"/>
</dbReference>
<evidence type="ECO:0000256" key="5">
    <source>
        <dbReference type="ARBA" id="ARBA00022741"/>
    </source>
</evidence>
<dbReference type="Pfam" id="PF00270">
    <property type="entry name" value="DEAD"/>
    <property type="match status" value="1"/>
</dbReference>
<keyword evidence="5" id="KW-0547">Nucleotide-binding</keyword>
<keyword evidence="3" id="KW-0540">Nuclease</keyword>
<dbReference type="InterPro" id="IPR014001">
    <property type="entry name" value="Helicase_ATP-bd"/>
</dbReference>
<dbReference type="EMBL" id="JAFJZZ010000001">
    <property type="protein sequence ID" value="MBN7771881.1"/>
    <property type="molecule type" value="Genomic_DNA"/>
</dbReference>
<dbReference type="PROSITE" id="PS51192">
    <property type="entry name" value="HELICASE_ATP_BIND_1"/>
    <property type="match status" value="1"/>
</dbReference>
<comment type="caution">
    <text evidence="12">The sequence shown here is derived from an EMBL/GenBank/DDBJ whole genome shotgun (WGS) entry which is preliminary data.</text>
</comment>
<feature type="domain" description="Helicase ATP-binding" evidence="10">
    <location>
        <begin position="330"/>
        <end position="533"/>
    </location>
</feature>
<name>A0A939IHF5_CLOAM</name>
<evidence type="ECO:0000259" key="10">
    <source>
        <dbReference type="PROSITE" id="PS51192"/>
    </source>
</evidence>
<evidence type="ECO:0000256" key="7">
    <source>
        <dbReference type="ARBA" id="ARBA00022806"/>
    </source>
</evidence>
<keyword evidence="9" id="KW-0051">Antiviral defense</keyword>
<keyword evidence="6" id="KW-0378">Hydrolase</keyword>
<evidence type="ECO:0000256" key="9">
    <source>
        <dbReference type="ARBA" id="ARBA00023118"/>
    </source>
</evidence>
<dbReference type="NCBIfam" id="TIGR01587">
    <property type="entry name" value="cas3_core"/>
    <property type="match status" value="1"/>
</dbReference>
<organism evidence="12 13">
    <name type="scientific">Clostridium aminobutyricum</name>
    <dbReference type="NCBI Taxonomy" id="33953"/>
    <lineage>
        <taxon>Bacteria</taxon>
        <taxon>Bacillati</taxon>
        <taxon>Bacillota</taxon>
        <taxon>Clostridia</taxon>
        <taxon>Eubacteriales</taxon>
        <taxon>Clostridiaceae</taxon>
        <taxon>Clostridium</taxon>
    </lineage>
</organism>
<dbReference type="PANTHER" id="PTHR47962">
    <property type="entry name" value="ATP-DEPENDENT HELICASE LHR-RELATED-RELATED"/>
    <property type="match status" value="1"/>
</dbReference>
<dbReference type="GO" id="GO:0051607">
    <property type="term" value="P:defense response to virus"/>
    <property type="evidence" value="ECO:0007669"/>
    <property type="project" value="UniProtKB-KW"/>
</dbReference>
<dbReference type="InterPro" id="IPR001650">
    <property type="entry name" value="Helicase_C-like"/>
</dbReference>
<protein>
    <submittedName>
        <fullName evidence="12">CRISPR-associated helicase Cas3</fullName>
    </submittedName>
</protein>
<dbReference type="InterPro" id="IPR054712">
    <property type="entry name" value="Cas3-like_dom"/>
</dbReference>
<keyword evidence="13" id="KW-1185">Reference proteome</keyword>
<dbReference type="GO" id="GO:0046872">
    <property type="term" value="F:metal ion binding"/>
    <property type="evidence" value="ECO:0007669"/>
    <property type="project" value="UniProtKB-KW"/>
</dbReference>
<evidence type="ECO:0000256" key="6">
    <source>
        <dbReference type="ARBA" id="ARBA00022801"/>
    </source>
</evidence>
<evidence type="ECO:0000256" key="3">
    <source>
        <dbReference type="ARBA" id="ARBA00022722"/>
    </source>
</evidence>
<evidence type="ECO:0000256" key="1">
    <source>
        <dbReference type="ARBA" id="ARBA00006847"/>
    </source>
</evidence>
<dbReference type="GO" id="GO:0004518">
    <property type="term" value="F:nuclease activity"/>
    <property type="evidence" value="ECO:0007669"/>
    <property type="project" value="UniProtKB-KW"/>
</dbReference>
<keyword evidence="8" id="KW-0067">ATP-binding</keyword>
<evidence type="ECO:0000259" key="11">
    <source>
        <dbReference type="PROSITE" id="PS51643"/>
    </source>
</evidence>
<comment type="similarity">
    <text evidence="1">In the N-terminal section; belongs to the CRISPR-associated nuclease Cas3-HD family.</text>
</comment>
<evidence type="ECO:0000313" key="13">
    <source>
        <dbReference type="Proteomes" id="UP000664545"/>
    </source>
</evidence>
<reference evidence="12" key="1">
    <citation type="submission" date="2021-02" db="EMBL/GenBank/DDBJ databases">
        <title>Abyssanaerobacter marinus gen.nov., sp., nov, anaerobic bacterium isolated from the Onnuri vent field of Indian Ocean and suggestion of Mogibacteriaceae fam. nov., and proposal of reclassification of ambiguous this family's genus member.</title>
        <authorList>
            <person name="Kim Y.J."/>
            <person name="Yang J.-A."/>
        </authorList>
    </citation>
    <scope>NUCLEOTIDE SEQUENCE</scope>
    <source>
        <strain evidence="12">DSM 2634</strain>
    </source>
</reference>
<evidence type="ECO:0000256" key="8">
    <source>
        <dbReference type="ARBA" id="ARBA00022840"/>
    </source>
</evidence>
<dbReference type="CDD" id="cd09641">
    <property type="entry name" value="Cas3''_I"/>
    <property type="match status" value="1"/>
</dbReference>
<dbReference type="SMART" id="SM00487">
    <property type="entry name" value="DEXDc"/>
    <property type="match status" value="1"/>
</dbReference>
<evidence type="ECO:0000256" key="2">
    <source>
        <dbReference type="ARBA" id="ARBA00009046"/>
    </source>
</evidence>
<dbReference type="Proteomes" id="UP000664545">
    <property type="component" value="Unassembled WGS sequence"/>
</dbReference>
<dbReference type="InterPro" id="IPR027417">
    <property type="entry name" value="P-loop_NTPase"/>
</dbReference>
<dbReference type="PROSITE" id="PS51643">
    <property type="entry name" value="HD_CAS3"/>
    <property type="match status" value="1"/>
</dbReference>